<dbReference type="KEGG" id="abs:AZOBR_p270211"/>
<protein>
    <submittedName>
        <fullName evidence="1">Uncharacterized protein</fullName>
    </submittedName>
</protein>
<geneLocation type="plasmid" evidence="1 2">
    <name>AZOBR_p2</name>
</geneLocation>
<evidence type="ECO:0000313" key="1">
    <source>
        <dbReference type="EMBL" id="CCD02015.1"/>
    </source>
</evidence>
<organism evidence="1 2">
    <name type="scientific">Azospirillum baldaniorum</name>
    <dbReference type="NCBI Taxonomy" id="1064539"/>
    <lineage>
        <taxon>Bacteria</taxon>
        <taxon>Pseudomonadati</taxon>
        <taxon>Pseudomonadota</taxon>
        <taxon>Alphaproteobacteria</taxon>
        <taxon>Rhodospirillales</taxon>
        <taxon>Azospirillaceae</taxon>
        <taxon>Azospirillum</taxon>
    </lineage>
</organism>
<keyword evidence="2" id="KW-1185">Reference proteome</keyword>
<name>A0A9P1NQL6_9PROT</name>
<evidence type="ECO:0000313" key="2">
    <source>
        <dbReference type="Proteomes" id="UP000007319"/>
    </source>
</evidence>
<dbReference type="Proteomes" id="UP000007319">
    <property type="component" value="Plasmid AZOBR_p2"/>
</dbReference>
<proteinExistence type="predicted"/>
<reference evidence="1 2" key="1">
    <citation type="journal article" date="2011" name="PLoS Genet.">
        <title>Azospirillum genomes reveal transition of bacteria from aquatic to terrestrial environments.</title>
        <authorList>
            <person name="Wisniewski-Dye F."/>
            <person name="Borziak K."/>
            <person name="Khalsa-Moyers G."/>
            <person name="Alexandre G."/>
            <person name="Sukharnikov L.O."/>
            <person name="Wuichet K."/>
            <person name="Hurst G.B."/>
            <person name="McDonald W.H."/>
            <person name="Robertson J.S."/>
            <person name="Barbe V."/>
            <person name="Calteau A."/>
            <person name="Rouy Z."/>
            <person name="Mangenot S."/>
            <person name="Prigent-Combaret C."/>
            <person name="Normand P."/>
            <person name="Boyer M."/>
            <person name="Siguier P."/>
            <person name="Dessaux Y."/>
            <person name="Elmerich C."/>
            <person name="Condemine G."/>
            <person name="Krishnen G."/>
            <person name="Kennedy I."/>
            <person name="Paterson A.H."/>
            <person name="Gonzalez V."/>
            <person name="Mavingui P."/>
            <person name="Zhulin I.B."/>
        </authorList>
    </citation>
    <scope>NUCLEOTIDE SEQUENCE [LARGE SCALE GENOMIC DNA]</scope>
    <source>
        <strain evidence="1 2">Sp245</strain>
    </source>
</reference>
<dbReference type="EMBL" id="HE577329">
    <property type="protein sequence ID" value="CCD02015.1"/>
    <property type="molecule type" value="Genomic_DNA"/>
</dbReference>
<accession>A0A9P1NQL6</accession>
<sequence length="652" mass="63195">MSNTVKIAAPDKVTVVSVGTQGPAGGGAGGAITTMTDVPDGYGSAGQILVSNGVDGYVLGGYTDLAGRPTLAPVAISGAYGDLTGLPVLAAVATTGAYGDLTGLPTLSAVATSGSYNDLLDRPVHVTSVTAGPGLTGGTITSTGTISLATTGVEAGSYTNANITIDQYGRVIAASNGTGGGGSGSVTEINTGAGLTGGPITSTGTISLATSGVTAGSYTAANLTVDQYGRLTAVSSTALAAVATSGAYSDLSGRPALSLVATSGAYSDLVGRPSLAAVATSGAYADLTGRPTLGTAAAMDSTAFATAGQGAKADTAVQPASLAAVATSGLYGDLSGRPVLATVATSGSYTDLTSRPTLGTAAAQDSTAFATAAQGTKADSALQNLVEDLTPQLGGDLDVNGKKVVGASGVMIDAPVIAVENAGLPLTIQKGDAGRLTILGLEGLALEPNGFNVQVGGVLTGTPGNNLSIQGDSAAVLIGGGGTSIVEVLGDLYLSSGSAVTVDGINADLTLRPTGTGVVVVDGSAEVRGKVAVVAGSVTAEKIPMSGSTTSSTPVNLTGTTITLGASTAKSVEVVVKGVRTDSFGELAKYRLSAVVKNTAGTLSLGPVMKTIIQEDDAAWDADIGVSGSNVVITVTGASGKTVEWSAVVDAF</sequence>
<keyword evidence="1" id="KW-0614">Plasmid</keyword>
<dbReference type="AlphaFoldDB" id="A0A9P1NQL6"/>
<dbReference type="RefSeq" id="WP_014242349.1">
    <property type="nucleotide sequence ID" value="NC_016618.1"/>
</dbReference>
<gene>
    <name evidence="1" type="ORF">AZOBR_p270211</name>
</gene>